<proteinExistence type="predicted"/>
<comment type="caution">
    <text evidence="1">The sequence shown here is derived from an EMBL/GenBank/DDBJ whole genome shotgun (WGS) entry which is preliminary data.</text>
</comment>
<name>A0ABR3PQV6_9TREE</name>
<reference evidence="1 2" key="1">
    <citation type="submission" date="2023-08" db="EMBL/GenBank/DDBJ databases">
        <title>Annotated Genome Sequence of Vanrija albida AlHP1.</title>
        <authorList>
            <person name="Herzog R."/>
        </authorList>
    </citation>
    <scope>NUCLEOTIDE SEQUENCE [LARGE SCALE GENOMIC DNA]</scope>
    <source>
        <strain evidence="1 2">AlHP1</strain>
    </source>
</reference>
<dbReference type="EMBL" id="JBBXJM010000007">
    <property type="protein sequence ID" value="KAL1404833.1"/>
    <property type="molecule type" value="Genomic_DNA"/>
</dbReference>
<dbReference type="Proteomes" id="UP001565368">
    <property type="component" value="Unassembled WGS sequence"/>
</dbReference>
<dbReference type="RefSeq" id="XP_069204777.1">
    <property type="nucleotide sequence ID" value="XM_069356840.1"/>
</dbReference>
<gene>
    <name evidence="1" type="ORF">Q8F55_008443</name>
</gene>
<keyword evidence="2" id="KW-1185">Reference proteome</keyword>
<accession>A0ABR3PQV6</accession>
<evidence type="ECO:0000313" key="1">
    <source>
        <dbReference type="EMBL" id="KAL1404833.1"/>
    </source>
</evidence>
<sequence>MGSAIRTGWKREFLRQPVAVDRKAFYLDLEAGGGAVDWRKLAILSAVTDARWAACRAREAWVTAPSHCVDYLSPTFHDVYNGSIIYVAGGAADAGFTSFALDTTSLATAPFPIPLDTEDAQDVRGAGVGFLREGEVWVTRGSGRPRALFRPALDLPFDPRSEATNDAHCAGEGYSVFRYVVGSNRDRVFRVVESGVGGTAKIALELPFPMPHARLCPDAELLLLYAGTSLAVFDRASAAFLTSVDFDAAPFAAVYDLGLRAVTGGCAPVRASVPARAARADEHAFAHAPRPRLGGIAEVLVMDGGVLLLRGTQGDIILIRGYKEAFHAAACGDDALLAARTTLLRPGYGDELDRVAVHIYGPRVLVVAPHATACVDTRDLGAPALPLILLATPNQNDHRPLPVQARATLDGRGIYQTVPLRGLRGATNGGMRWLPEWDADATKRPYFAIRAWSFEPEAECPAV</sequence>
<dbReference type="GeneID" id="95989486"/>
<protein>
    <submittedName>
        <fullName evidence="1">Uncharacterized protein</fullName>
    </submittedName>
</protein>
<organism evidence="1 2">
    <name type="scientific">Vanrija albida</name>
    <dbReference type="NCBI Taxonomy" id="181172"/>
    <lineage>
        <taxon>Eukaryota</taxon>
        <taxon>Fungi</taxon>
        <taxon>Dikarya</taxon>
        <taxon>Basidiomycota</taxon>
        <taxon>Agaricomycotina</taxon>
        <taxon>Tremellomycetes</taxon>
        <taxon>Trichosporonales</taxon>
        <taxon>Trichosporonaceae</taxon>
        <taxon>Vanrija</taxon>
    </lineage>
</organism>
<evidence type="ECO:0000313" key="2">
    <source>
        <dbReference type="Proteomes" id="UP001565368"/>
    </source>
</evidence>